<gene>
    <name evidence="2" type="ORF">NCTC10904_02149</name>
</gene>
<dbReference type="RefSeq" id="WP_126436018.1">
    <property type="nucleotide sequence ID" value="NZ_LR134002.1"/>
</dbReference>
<dbReference type="Proteomes" id="UP000266918">
    <property type="component" value="Chromosome"/>
</dbReference>
<organism evidence="2 3">
    <name type="scientific">Streptococcus sanguinis</name>
    <dbReference type="NCBI Taxonomy" id="1305"/>
    <lineage>
        <taxon>Bacteria</taxon>
        <taxon>Bacillati</taxon>
        <taxon>Bacillota</taxon>
        <taxon>Bacilli</taxon>
        <taxon>Lactobacillales</taxon>
        <taxon>Streptococcaceae</taxon>
        <taxon>Streptococcus</taxon>
    </lineage>
</organism>
<evidence type="ECO:0000313" key="2">
    <source>
        <dbReference type="EMBL" id="VDY72860.1"/>
    </source>
</evidence>
<protein>
    <submittedName>
        <fullName evidence="2">Lipoprotein</fullName>
    </submittedName>
</protein>
<evidence type="ECO:0000313" key="3">
    <source>
        <dbReference type="Proteomes" id="UP000266918"/>
    </source>
</evidence>
<dbReference type="AlphaFoldDB" id="A0AAJ5NJ26"/>
<sequence length="118" mass="13396">MKKIFSTIFFVVAAFVLVACSNQQSLDGEYYKIYNGKESSLVFKLEGDNSYYYPDGVKNSATVDEKNHKINYTDKGVNFSLDYDYNPSGELTYSGPFGKDQVYKKGSEAYKKALEKKD</sequence>
<evidence type="ECO:0000256" key="1">
    <source>
        <dbReference type="SAM" id="SignalP"/>
    </source>
</evidence>
<dbReference type="EMBL" id="LR134002">
    <property type="protein sequence ID" value="VDY72860.1"/>
    <property type="molecule type" value="Genomic_DNA"/>
</dbReference>
<proteinExistence type="predicted"/>
<dbReference type="PROSITE" id="PS51257">
    <property type="entry name" value="PROKAR_LIPOPROTEIN"/>
    <property type="match status" value="1"/>
</dbReference>
<name>A0AAJ5NJ26_STRSA</name>
<keyword evidence="1" id="KW-0732">Signal</keyword>
<feature type="signal peptide" evidence="1">
    <location>
        <begin position="1"/>
        <end position="21"/>
    </location>
</feature>
<feature type="chain" id="PRO_5042530130" evidence="1">
    <location>
        <begin position="22"/>
        <end position="118"/>
    </location>
</feature>
<keyword evidence="2" id="KW-0449">Lipoprotein</keyword>
<reference evidence="2 3" key="1">
    <citation type="submission" date="2018-12" db="EMBL/GenBank/DDBJ databases">
        <authorList>
            <consortium name="Pathogen Informatics"/>
        </authorList>
    </citation>
    <scope>NUCLEOTIDE SEQUENCE [LARGE SCALE GENOMIC DNA]</scope>
    <source>
        <strain evidence="3">NCTC 10904</strain>
    </source>
</reference>
<accession>A0AAJ5NJ26</accession>